<feature type="compositionally biased region" description="Polar residues" evidence="1">
    <location>
        <begin position="93"/>
        <end position="103"/>
    </location>
</feature>
<protein>
    <submittedName>
        <fullName evidence="2">Uncharacterized protein</fullName>
    </submittedName>
</protein>
<evidence type="ECO:0000256" key="1">
    <source>
        <dbReference type="SAM" id="MobiDB-lite"/>
    </source>
</evidence>
<reference evidence="2 3" key="1">
    <citation type="submission" date="2018-11" db="EMBL/GenBank/DDBJ databases">
        <title>Genome sequence of Apiotrichum porosum DSM 27194.</title>
        <authorList>
            <person name="Aliyu H."/>
            <person name="Gorte O."/>
            <person name="Ochsenreither K."/>
        </authorList>
    </citation>
    <scope>NUCLEOTIDE SEQUENCE [LARGE SCALE GENOMIC DNA]</scope>
    <source>
        <strain evidence="2 3">DSM 27194</strain>
    </source>
</reference>
<dbReference type="EMBL" id="RSCE01000013">
    <property type="protein sequence ID" value="RSH78063.1"/>
    <property type="molecule type" value="Genomic_DNA"/>
</dbReference>
<sequence length="347" mass="37939">MSASALLVLPPATHFGDKDHFHSLAVTDREPSDADAAEWRYQHQNQAYYPALLDIVLDYAEHDTSSLLVARSLNRAFRHRVDSLLARHVAFTSRPNSNPNPKSHCSAEPADKDAEAATEAGWRASLSHRSGLQLPFRADHTRVQQLLTKTRVIDLHGHPSWPVSSKLSQLVPQVATVRLKHYHTGISLQPCPVVSQTLVVFAHLPLCTHATPSATATATSAPSRVGLVPHGVERVVLVLSVSRTRPRVSDSHALALRLLPATVGHVVVALKPVERAEYPLSHARHELRDVLGQAVCENLGVAFVVVGMEEMGAGLRLGWVEDSVCALTCAEYRALVGEEQYELQTTE</sequence>
<dbReference type="RefSeq" id="XP_028473210.1">
    <property type="nucleotide sequence ID" value="XM_028618254.1"/>
</dbReference>
<proteinExistence type="predicted"/>
<gene>
    <name evidence="2" type="ORF">EHS24_002518</name>
</gene>
<dbReference type="Proteomes" id="UP000279236">
    <property type="component" value="Unassembled WGS sequence"/>
</dbReference>
<dbReference type="GeneID" id="39587061"/>
<evidence type="ECO:0000313" key="3">
    <source>
        <dbReference type="Proteomes" id="UP000279236"/>
    </source>
</evidence>
<comment type="caution">
    <text evidence="2">The sequence shown here is derived from an EMBL/GenBank/DDBJ whole genome shotgun (WGS) entry which is preliminary data.</text>
</comment>
<evidence type="ECO:0000313" key="2">
    <source>
        <dbReference type="EMBL" id="RSH78063.1"/>
    </source>
</evidence>
<organism evidence="2 3">
    <name type="scientific">Apiotrichum porosum</name>
    <dbReference type="NCBI Taxonomy" id="105984"/>
    <lineage>
        <taxon>Eukaryota</taxon>
        <taxon>Fungi</taxon>
        <taxon>Dikarya</taxon>
        <taxon>Basidiomycota</taxon>
        <taxon>Agaricomycotina</taxon>
        <taxon>Tremellomycetes</taxon>
        <taxon>Trichosporonales</taxon>
        <taxon>Trichosporonaceae</taxon>
        <taxon>Apiotrichum</taxon>
    </lineage>
</organism>
<keyword evidence="3" id="KW-1185">Reference proteome</keyword>
<accession>A0A427XH25</accession>
<dbReference type="AlphaFoldDB" id="A0A427XH25"/>
<feature type="region of interest" description="Disordered" evidence="1">
    <location>
        <begin position="92"/>
        <end position="119"/>
    </location>
</feature>
<name>A0A427XH25_9TREE</name>